<dbReference type="GO" id="GO:0016740">
    <property type="term" value="F:transferase activity"/>
    <property type="evidence" value="ECO:0007669"/>
    <property type="project" value="UniProtKB-KW"/>
</dbReference>
<accession>A0ABW8GHN1</accession>
<dbReference type="InterPro" id="IPR007345">
    <property type="entry name" value="Polysacch_pyruvyl_Trfase"/>
</dbReference>
<feature type="domain" description="Polysaccharide pyruvyl transferase" evidence="1">
    <location>
        <begin position="35"/>
        <end position="292"/>
    </location>
</feature>
<protein>
    <submittedName>
        <fullName evidence="2">Polysaccharide pyruvyl transferase family protein</fullName>
    </submittedName>
</protein>
<dbReference type="EMBL" id="JBIWXY010000001">
    <property type="protein sequence ID" value="MFJ5444684.1"/>
    <property type="molecule type" value="Genomic_DNA"/>
</dbReference>
<evidence type="ECO:0000313" key="3">
    <source>
        <dbReference type="Proteomes" id="UP001617669"/>
    </source>
</evidence>
<evidence type="ECO:0000259" key="1">
    <source>
        <dbReference type="Pfam" id="PF04230"/>
    </source>
</evidence>
<dbReference type="Proteomes" id="UP001617669">
    <property type="component" value="Unassembled WGS sequence"/>
</dbReference>
<keyword evidence="3" id="KW-1185">Reference proteome</keyword>
<keyword evidence="2" id="KW-0808">Transferase</keyword>
<comment type="caution">
    <text evidence="2">The sequence shown here is derived from an EMBL/GenBank/DDBJ whole genome shotgun (WGS) entry which is preliminary data.</text>
</comment>
<reference evidence="2 3" key="1">
    <citation type="submission" date="2024-11" db="EMBL/GenBank/DDBJ databases">
        <authorList>
            <person name="Kaparullina E.N."/>
            <person name="Delegan Y.A."/>
            <person name="Doronina N.V."/>
        </authorList>
    </citation>
    <scope>NUCLEOTIDE SEQUENCE [LARGE SCALE GENOMIC DNA]</scope>
    <source>
        <strain evidence="2 3">7sh_L</strain>
    </source>
</reference>
<evidence type="ECO:0000313" key="2">
    <source>
        <dbReference type="EMBL" id="MFJ5444684.1"/>
    </source>
</evidence>
<proteinExistence type="predicted"/>
<sequence length="320" mass="37010">MNMHLENLKNKLDIITQCIEDKNDVIFLDTPLYYNVGDILIYEGTMRYFKDKGVAIKKDIPKEFFDPERLSIYITNKTTIILQGGGNFGDIYPAHQMLREAVIKYFPNNRIIQLPQTMFFSKQENVVNAISVFKQHTNIVMFARDMPTLKIFQQLTDKAYLMPDMAHYLYGNLPLAKSTTRDVLLFIRKDVEAASDQNQLINAEGCYVDWADLVTKKDKIILKVVRKVKSLSTKLDIEIFDKIATFIWRSNSTYLASKFAKFFSSYKKVVTSRLHGHILSCIVETPSELIDNNYGKNTAYYDTWTKPLTFTSKLKVPDVD</sequence>
<dbReference type="RefSeq" id="WP_400877818.1">
    <property type="nucleotide sequence ID" value="NZ_JBIWXY010000001.1"/>
</dbReference>
<dbReference type="Pfam" id="PF04230">
    <property type="entry name" value="PS_pyruv_trans"/>
    <property type="match status" value="1"/>
</dbReference>
<gene>
    <name evidence="2" type="ORF">ACIKP9_00425</name>
</gene>
<name>A0ABW8GHN1_9PROT</name>
<organism evidence="2 3">
    <name type="scientific">Methylobacillus methanolivorans</name>
    <dbReference type="NCBI Taxonomy" id="1848927"/>
    <lineage>
        <taxon>Bacteria</taxon>
        <taxon>Pseudomonadati</taxon>
        <taxon>Pseudomonadota</taxon>
        <taxon>Betaproteobacteria</taxon>
        <taxon>Nitrosomonadales</taxon>
        <taxon>Methylophilaceae</taxon>
        <taxon>Methylobacillus</taxon>
    </lineage>
</organism>